<dbReference type="EMBL" id="SPHZ02000007">
    <property type="protein sequence ID" value="KAF0908865.1"/>
    <property type="molecule type" value="Genomic_DNA"/>
</dbReference>
<gene>
    <name evidence="2" type="ORF">E2562_028746</name>
</gene>
<reference evidence="2 3" key="1">
    <citation type="submission" date="2019-11" db="EMBL/GenBank/DDBJ databases">
        <title>Whole genome sequence of Oryza granulata.</title>
        <authorList>
            <person name="Li W."/>
        </authorList>
    </citation>
    <scope>NUCLEOTIDE SEQUENCE [LARGE SCALE GENOMIC DNA]</scope>
    <source>
        <strain evidence="3">cv. Menghai</strain>
        <tissue evidence="2">Leaf</tissue>
    </source>
</reference>
<feature type="region of interest" description="Disordered" evidence="1">
    <location>
        <begin position="131"/>
        <end position="157"/>
    </location>
</feature>
<organism evidence="2 3">
    <name type="scientific">Oryza meyeriana var. granulata</name>
    <dbReference type="NCBI Taxonomy" id="110450"/>
    <lineage>
        <taxon>Eukaryota</taxon>
        <taxon>Viridiplantae</taxon>
        <taxon>Streptophyta</taxon>
        <taxon>Embryophyta</taxon>
        <taxon>Tracheophyta</taxon>
        <taxon>Spermatophyta</taxon>
        <taxon>Magnoliopsida</taxon>
        <taxon>Liliopsida</taxon>
        <taxon>Poales</taxon>
        <taxon>Poaceae</taxon>
        <taxon>BOP clade</taxon>
        <taxon>Oryzoideae</taxon>
        <taxon>Oryzeae</taxon>
        <taxon>Oryzinae</taxon>
        <taxon>Oryza</taxon>
        <taxon>Oryza meyeriana</taxon>
    </lineage>
</organism>
<keyword evidence="3" id="KW-1185">Reference proteome</keyword>
<protein>
    <submittedName>
        <fullName evidence="2">Uncharacterized protein</fullName>
    </submittedName>
</protein>
<comment type="caution">
    <text evidence="2">The sequence shown here is derived from an EMBL/GenBank/DDBJ whole genome shotgun (WGS) entry which is preliminary data.</text>
</comment>
<dbReference type="Proteomes" id="UP000479710">
    <property type="component" value="Unassembled WGS sequence"/>
</dbReference>
<name>A0A6G1D7Y8_9ORYZ</name>
<accession>A0A6G1D7Y8</accession>
<sequence length="157" mass="17381">MDQYWPVQHSVVASPAKWEAVSAAGGHRRWRCRWSRRQPPPGCFAHAPSFCFHRRTRLDPVASPVEWEAVSVAGGHRRVASPVEQEAATARVLRPHLKLPLPDHSLALCSDCNALAKFVKDKGKRENELAVQQAPEAALGPGPSAPLQVRSHLRPRN</sequence>
<dbReference type="AlphaFoldDB" id="A0A6G1D7Y8"/>
<proteinExistence type="predicted"/>
<evidence type="ECO:0000313" key="2">
    <source>
        <dbReference type="EMBL" id="KAF0908865.1"/>
    </source>
</evidence>
<evidence type="ECO:0000313" key="3">
    <source>
        <dbReference type="Proteomes" id="UP000479710"/>
    </source>
</evidence>
<evidence type="ECO:0000256" key="1">
    <source>
        <dbReference type="SAM" id="MobiDB-lite"/>
    </source>
</evidence>